<name>A0A1H0M3Y2_9CLOT</name>
<evidence type="ECO:0000313" key="3">
    <source>
        <dbReference type="EMBL" id="SDO75011.1"/>
    </source>
</evidence>
<evidence type="ECO:0000256" key="1">
    <source>
        <dbReference type="SAM" id="Phobius"/>
    </source>
</evidence>
<reference evidence="3 4" key="1">
    <citation type="submission" date="2016-10" db="EMBL/GenBank/DDBJ databases">
        <authorList>
            <person name="de Groot N.N."/>
        </authorList>
    </citation>
    <scope>NUCLEOTIDE SEQUENCE [LARGE SCALE GENOMIC DNA]</scope>
    <source>
        <strain evidence="3 4">DSM 12272</strain>
    </source>
</reference>
<reference evidence="2 5" key="2">
    <citation type="submission" date="2020-08" db="EMBL/GenBank/DDBJ databases">
        <title>Clostridia isolated from Swiss meat.</title>
        <authorList>
            <person name="Wambui J."/>
            <person name="Stevens M.J.A."/>
            <person name="Stephan R."/>
        </authorList>
    </citation>
    <scope>NUCLEOTIDE SEQUENCE [LARGE SCALE GENOMIC DNA]</scope>
    <source>
        <strain evidence="2 5">CM001</strain>
    </source>
</reference>
<dbReference type="RefSeq" id="WP_167867461.1">
    <property type="nucleotide sequence ID" value="NZ_CP071376.1"/>
</dbReference>
<feature type="transmembrane region" description="Helical" evidence="1">
    <location>
        <begin position="6"/>
        <end position="25"/>
    </location>
</feature>
<dbReference type="EMBL" id="FNJM01000001">
    <property type="protein sequence ID" value="SDO75011.1"/>
    <property type="molecule type" value="Genomic_DNA"/>
</dbReference>
<keyword evidence="4" id="KW-1185">Reference proteome</keyword>
<dbReference type="Proteomes" id="UP000198597">
    <property type="component" value="Unassembled WGS sequence"/>
</dbReference>
<evidence type="ECO:0000313" key="2">
    <source>
        <dbReference type="EMBL" id="MBB6713786.1"/>
    </source>
</evidence>
<gene>
    <name evidence="2" type="ORF">H7E68_03415</name>
    <name evidence="3" type="ORF">SAMN04488529_101309</name>
</gene>
<organism evidence="3 4">
    <name type="scientific">Clostridium gasigenes</name>
    <dbReference type="NCBI Taxonomy" id="94869"/>
    <lineage>
        <taxon>Bacteria</taxon>
        <taxon>Bacillati</taxon>
        <taxon>Bacillota</taxon>
        <taxon>Clostridia</taxon>
        <taxon>Eubacteriales</taxon>
        <taxon>Clostridiaceae</taxon>
        <taxon>Clostridium</taxon>
    </lineage>
</organism>
<protein>
    <submittedName>
        <fullName evidence="3">Uncharacterized protein</fullName>
    </submittedName>
</protein>
<keyword evidence="1" id="KW-0812">Transmembrane</keyword>
<evidence type="ECO:0000313" key="4">
    <source>
        <dbReference type="Proteomes" id="UP000198597"/>
    </source>
</evidence>
<dbReference type="Proteomes" id="UP000585258">
    <property type="component" value="Unassembled WGS sequence"/>
</dbReference>
<keyword evidence="1" id="KW-0472">Membrane</keyword>
<dbReference type="GeneID" id="65310409"/>
<evidence type="ECO:0000313" key="5">
    <source>
        <dbReference type="Proteomes" id="UP000585258"/>
    </source>
</evidence>
<proteinExistence type="predicted"/>
<dbReference type="EMBL" id="JACKWY010000002">
    <property type="protein sequence ID" value="MBB6713786.1"/>
    <property type="molecule type" value="Genomic_DNA"/>
</dbReference>
<sequence length="46" mass="5283">MRLFQVSLMITIGVLMAIIDVTPYLRTQKAIKKAKEVKDTLKSDFK</sequence>
<keyword evidence="1" id="KW-1133">Transmembrane helix</keyword>
<accession>A0A1H0M3Y2</accession>
<dbReference type="AlphaFoldDB" id="A0A1H0M3Y2"/>